<feature type="compositionally biased region" description="Low complexity" evidence="3">
    <location>
        <begin position="63"/>
        <end position="76"/>
    </location>
</feature>
<dbReference type="PANTHER" id="PTHR43201">
    <property type="entry name" value="ACYL-COA SYNTHETASE"/>
    <property type="match status" value="1"/>
</dbReference>
<dbReference type="PANTHER" id="PTHR43201:SF5">
    <property type="entry name" value="MEDIUM-CHAIN ACYL-COA LIGASE ACSF2, MITOCHONDRIAL"/>
    <property type="match status" value="1"/>
</dbReference>
<comment type="similarity">
    <text evidence="1">Belongs to the ATP-dependent AMP-binding enzyme family.</text>
</comment>
<dbReference type="Gene3D" id="3.30.300.30">
    <property type="match status" value="1"/>
</dbReference>
<organism evidence="6 7">
    <name type="scientific">[Mycobacterium] fortunisiensis</name>
    <dbReference type="NCBI Taxonomy" id="2600579"/>
    <lineage>
        <taxon>Bacteria</taxon>
        <taxon>Bacillati</taxon>
        <taxon>Actinomycetota</taxon>
        <taxon>Actinomycetes</taxon>
        <taxon>Mycobacteriales</taxon>
        <taxon>Mycobacteriaceae</taxon>
        <taxon>Mycolicibacterium</taxon>
    </lineage>
</organism>
<gene>
    <name evidence="6" type="ORF">FR943_08170</name>
</gene>
<dbReference type="InterPro" id="IPR000873">
    <property type="entry name" value="AMP-dep_synth/lig_dom"/>
</dbReference>
<keyword evidence="7" id="KW-1185">Reference proteome</keyword>
<feature type="domain" description="AMP-binding enzyme C-terminal" evidence="5">
    <location>
        <begin position="630"/>
        <end position="694"/>
    </location>
</feature>
<dbReference type="SUPFAM" id="SSF56801">
    <property type="entry name" value="Acetyl-CoA synthetase-like"/>
    <property type="match status" value="1"/>
</dbReference>
<dbReference type="PROSITE" id="PS00455">
    <property type="entry name" value="AMP_BINDING"/>
    <property type="match status" value="1"/>
</dbReference>
<accession>A0ABS6KJQ0</accession>
<evidence type="ECO:0000256" key="2">
    <source>
        <dbReference type="ARBA" id="ARBA00022598"/>
    </source>
</evidence>
<dbReference type="EMBL" id="VOMB01000010">
    <property type="protein sequence ID" value="MBU9763816.1"/>
    <property type="molecule type" value="Genomic_DNA"/>
</dbReference>
<feature type="compositionally biased region" description="Basic residues" evidence="3">
    <location>
        <begin position="193"/>
        <end position="203"/>
    </location>
</feature>
<dbReference type="InterPro" id="IPR045851">
    <property type="entry name" value="AMP-bd_C_sf"/>
</dbReference>
<sequence length="727" mass="78156">MCGGCRDAVRRTAFRDARGLAHSRPRSQSGGAEQSGRCQGAAHGGDLRSRPGRGRRAEPAVFRSAAAGSGRPPRGAAGLGGDRPAWRRHHPDQLRQAGAHCAGRRRGTRPAVDRRRGDRPAFAGTARRAHRAGIGGPHPPRRGDPRSGASRRIRCRARRPDHREPVRRTRGTGGAGDRPGHADPVREGAGGRVRARSGRHRGGGHPGGIPVAGHCGIERLTFVVHAIDQYARREAQAVALSDGTTSWTWPQLDERLNRTVNWLLAQHVPPGRRVAVMGANSVHVVLAHLATTYAGLSTVPVNYHLTADEVGYILRDGAVHTVLCSAEAAATVRAADADVQVLAPDELDAATARYPATAPSAEIAPAKPLYYTSGTTGYPKGVELPDQMFPGGASMIEYVQRVVDSPIRTPGKHLVVAPMHHTGPMAGVRGILTGQPLVILPRFDAERVLATIDRERIEATMMVPTHFSRLLQLPAGVRDRYDVSSMRSIVHTGAACPVEVKRAMIEWFGPILTEAYGSTEAGTVTLINSTEWSAHPGSVGRAMPGYELSIRTERGEVLPSGTAGLVCARSTTGHRPAYHGDPEKTRRSYVADGVFALGEIGYLDDDGYLYLTDRASDMVVSGGVNVYPAESEAVLRRHPAVTDVAVIGIPHEDLGEQLCALVVSTAEIEPAELVAWTRERLAHYKCPSLIEIVDFDLRSVMGKLNKRQLRDRYLARTGALTTPAGRP</sequence>
<comment type="caution">
    <text evidence="6">The sequence shown here is derived from an EMBL/GenBank/DDBJ whole genome shotgun (WGS) entry which is preliminary data.</text>
</comment>
<name>A0ABS6KJQ0_9MYCO</name>
<evidence type="ECO:0000313" key="7">
    <source>
        <dbReference type="Proteomes" id="UP000812982"/>
    </source>
</evidence>
<keyword evidence="2" id="KW-0436">Ligase</keyword>
<proteinExistence type="inferred from homology"/>
<evidence type="ECO:0000259" key="5">
    <source>
        <dbReference type="Pfam" id="PF13193"/>
    </source>
</evidence>
<evidence type="ECO:0000313" key="6">
    <source>
        <dbReference type="EMBL" id="MBU9763816.1"/>
    </source>
</evidence>
<feature type="compositionally biased region" description="Basic residues" evidence="3">
    <location>
        <begin position="149"/>
        <end position="160"/>
    </location>
</feature>
<evidence type="ECO:0000256" key="1">
    <source>
        <dbReference type="ARBA" id="ARBA00006432"/>
    </source>
</evidence>
<protein>
    <submittedName>
        <fullName evidence="6">AMP-binding protein</fullName>
    </submittedName>
</protein>
<dbReference type="Gene3D" id="3.40.50.12780">
    <property type="entry name" value="N-terminal domain of ligase-like"/>
    <property type="match status" value="1"/>
</dbReference>
<dbReference type="InterPro" id="IPR020845">
    <property type="entry name" value="AMP-binding_CS"/>
</dbReference>
<dbReference type="Pfam" id="PF00501">
    <property type="entry name" value="AMP-binding"/>
    <property type="match status" value="1"/>
</dbReference>
<dbReference type="InterPro" id="IPR042099">
    <property type="entry name" value="ANL_N_sf"/>
</dbReference>
<feature type="domain" description="AMP-dependent synthetase/ligase" evidence="4">
    <location>
        <begin position="229"/>
        <end position="571"/>
    </location>
</feature>
<dbReference type="InterPro" id="IPR025110">
    <property type="entry name" value="AMP-bd_C"/>
</dbReference>
<reference evidence="6 7" key="1">
    <citation type="journal article" date="2021" name="Sci. Rep.">
        <title>Phenotypic and genomic hallmarks of a novel, potentially pathogenic rapidly growing Mycobacterium species related to the Mycobacterium fortuitum complex.</title>
        <authorList>
            <person name="Gharbi R."/>
            <person name="Khanna V."/>
            <person name="Frigui W."/>
            <person name="Mhenni B."/>
            <person name="Brosch R."/>
            <person name="Mardassi H."/>
        </authorList>
    </citation>
    <scope>NUCLEOTIDE SEQUENCE [LARGE SCALE GENOMIC DNA]</scope>
    <source>
        <strain evidence="6 7">TNTM28</strain>
    </source>
</reference>
<dbReference type="Pfam" id="PF13193">
    <property type="entry name" value="AMP-binding_C"/>
    <property type="match status" value="1"/>
</dbReference>
<dbReference type="Proteomes" id="UP000812982">
    <property type="component" value="Unassembled WGS sequence"/>
</dbReference>
<evidence type="ECO:0000259" key="4">
    <source>
        <dbReference type="Pfam" id="PF00501"/>
    </source>
</evidence>
<feature type="region of interest" description="Disordered" evidence="3">
    <location>
        <begin position="16"/>
        <end position="210"/>
    </location>
</feature>
<evidence type="ECO:0000256" key="3">
    <source>
        <dbReference type="SAM" id="MobiDB-lite"/>
    </source>
</evidence>